<feature type="domain" description="Band 7" evidence="3">
    <location>
        <begin position="147"/>
        <end position="306"/>
    </location>
</feature>
<comment type="subcellular location">
    <subcellularLocation>
        <location evidence="1">Membrane</location>
        <topology evidence="1">Single-pass membrane protein</topology>
    </subcellularLocation>
</comment>
<name>A0ABQ0AAF8_9GAMM</name>
<gene>
    <name evidence="4" type="ORF">NBRC116591_24630</name>
</gene>
<dbReference type="EMBL" id="BAABWN010000007">
    <property type="protein sequence ID" value="GAA6168652.1"/>
    <property type="molecule type" value="Genomic_DNA"/>
</dbReference>
<comment type="similarity">
    <text evidence="2">Belongs to the band 7/mec-2 family.</text>
</comment>
<reference evidence="4 5" key="1">
    <citation type="submission" date="2024-04" db="EMBL/GenBank/DDBJ databases">
        <title>Draft genome sequence of Sessilibacter corallicola NBRC 116591.</title>
        <authorList>
            <person name="Miyakawa T."/>
            <person name="Kusuya Y."/>
            <person name="Miura T."/>
        </authorList>
    </citation>
    <scope>NUCLEOTIDE SEQUENCE [LARGE SCALE GENOMIC DNA]</scope>
    <source>
        <strain evidence="4 5">KU-00831-HH</strain>
    </source>
</reference>
<comment type="caution">
    <text evidence="4">The sequence shown here is derived from an EMBL/GenBank/DDBJ whole genome shotgun (WGS) entry which is preliminary data.</text>
</comment>
<dbReference type="CDD" id="cd13438">
    <property type="entry name" value="SPFH_eoslipins_u2"/>
    <property type="match status" value="1"/>
</dbReference>
<dbReference type="SMART" id="SM00244">
    <property type="entry name" value="PHB"/>
    <property type="match status" value="1"/>
</dbReference>
<dbReference type="PRINTS" id="PR00721">
    <property type="entry name" value="STOMATIN"/>
</dbReference>
<evidence type="ECO:0000313" key="5">
    <source>
        <dbReference type="Proteomes" id="UP001465153"/>
    </source>
</evidence>
<dbReference type="SUPFAM" id="SSF117892">
    <property type="entry name" value="Band 7/SPFH domain"/>
    <property type="match status" value="1"/>
</dbReference>
<dbReference type="PANTHER" id="PTHR10264:SF83">
    <property type="entry name" value="BLL5629 PROTEIN"/>
    <property type="match status" value="1"/>
</dbReference>
<protein>
    <submittedName>
        <fullName evidence="4">Slipin family protein</fullName>
    </submittedName>
</protein>
<dbReference type="Gene3D" id="3.30.479.30">
    <property type="entry name" value="Band 7 domain"/>
    <property type="match status" value="1"/>
</dbReference>
<dbReference type="InterPro" id="IPR043202">
    <property type="entry name" value="Band-7_stomatin-like"/>
</dbReference>
<evidence type="ECO:0000313" key="4">
    <source>
        <dbReference type="EMBL" id="GAA6168652.1"/>
    </source>
</evidence>
<evidence type="ECO:0000259" key="3">
    <source>
        <dbReference type="SMART" id="SM00244"/>
    </source>
</evidence>
<dbReference type="InterPro" id="IPR001107">
    <property type="entry name" value="Band_7"/>
</dbReference>
<sequence>MQMFYKILSDNERGLLFVDNNLTKILGPGKHWLVGWGKRINVEVYDITRVVFEHEKLAFFLKNNSQLFEPFVDVIKLTDDQVGIVYLDGNFHDIINPGTLYVTWKGSQDIKVKVLSLSEGYQVPDQYVPIIGSVRRSGNLRKHADAILFTDVPEGHIGLLYVDGKFEKTLANGWYGFWKYNHLIAIKLIDLRVQNIDVSGQEILTKDRVSVRINLSANYKVVDPELATAALKDFNGFMYLELQLLLREAVGTKLLDELLEDKSVINDVVYQGAIEKLGSYGIELISVGVKDIILPGDMKLILNQVVQAQKEAEANLIKRKEETQAMRSMHNTAKVMENNPMIIRLKELEALERITTKIDTLTVYGGLDGVLNNLIQINQTPQN</sequence>
<dbReference type="PANTHER" id="PTHR10264">
    <property type="entry name" value="BAND 7 PROTEIN-RELATED"/>
    <property type="match status" value="1"/>
</dbReference>
<dbReference type="InterPro" id="IPR036013">
    <property type="entry name" value="Band_7/SPFH_dom_sf"/>
</dbReference>
<proteinExistence type="inferred from homology"/>
<keyword evidence="5" id="KW-1185">Reference proteome</keyword>
<organism evidence="4 5">
    <name type="scientific">Sessilibacter corallicola</name>
    <dbReference type="NCBI Taxonomy" id="2904075"/>
    <lineage>
        <taxon>Bacteria</taxon>
        <taxon>Pseudomonadati</taxon>
        <taxon>Pseudomonadota</taxon>
        <taxon>Gammaproteobacteria</taxon>
        <taxon>Cellvibrionales</taxon>
        <taxon>Cellvibrionaceae</taxon>
        <taxon>Sessilibacter</taxon>
    </lineage>
</organism>
<dbReference type="Proteomes" id="UP001465153">
    <property type="component" value="Unassembled WGS sequence"/>
</dbReference>
<dbReference type="Pfam" id="PF01145">
    <property type="entry name" value="Band_7"/>
    <property type="match status" value="1"/>
</dbReference>
<evidence type="ECO:0000256" key="2">
    <source>
        <dbReference type="ARBA" id="ARBA00008164"/>
    </source>
</evidence>
<dbReference type="InterPro" id="IPR001972">
    <property type="entry name" value="Stomatin_HflK_fam"/>
</dbReference>
<accession>A0ABQ0AAF8</accession>
<evidence type="ECO:0000256" key="1">
    <source>
        <dbReference type="ARBA" id="ARBA00004167"/>
    </source>
</evidence>
<dbReference type="Gene3D" id="6.10.250.2090">
    <property type="match status" value="1"/>
</dbReference>